<dbReference type="KEGG" id="panc:E2636_17255"/>
<dbReference type="InterPro" id="IPR005119">
    <property type="entry name" value="LysR_subst-bd"/>
</dbReference>
<keyword evidence="3" id="KW-0238">DNA-binding</keyword>
<evidence type="ECO:0000259" key="5">
    <source>
        <dbReference type="PROSITE" id="PS50931"/>
    </source>
</evidence>
<dbReference type="PANTHER" id="PTHR30346">
    <property type="entry name" value="TRANSCRIPTIONAL DUAL REGULATOR HCAR-RELATED"/>
    <property type="match status" value="1"/>
</dbReference>
<organism evidence="6 7">
    <name type="scientific">Paenisporosarcina antarctica</name>
    <dbReference type="NCBI Taxonomy" id="417367"/>
    <lineage>
        <taxon>Bacteria</taxon>
        <taxon>Bacillati</taxon>
        <taxon>Bacillota</taxon>
        <taxon>Bacilli</taxon>
        <taxon>Bacillales</taxon>
        <taxon>Caryophanaceae</taxon>
        <taxon>Paenisporosarcina</taxon>
    </lineage>
</organism>
<dbReference type="PRINTS" id="PR00039">
    <property type="entry name" value="HTHLYSR"/>
</dbReference>
<accession>A0A4P7A3X9</accession>
<dbReference type="PROSITE" id="PS50931">
    <property type="entry name" value="HTH_LYSR"/>
    <property type="match status" value="1"/>
</dbReference>
<sequence>MDIKQLRYFYTIAEQGQITRAAKKLHMAQPPLSQQLKLLEEELGVILFERNGRNMVLTQAGLVLYKKAEKILLEMDEIKTEVKETSDGLRGKLSIGVVKTCFSYVPDRLRMFRELYPAVTFSLREGDTFMIEQLIKSRESEVGIVRLPIEMNAFSKIDLPKEPFVAVFPSNKPEILSKTKISMKEFETVPLLLLHRISGVGQFEIVLQECRRHGFEPKVICECPDVSMLLSLVSAGVGATIIPKSSLVSFPMPNLHTLEIEDSTIYSESAVIWLKDRYLSKQAKRFIQSFDSFLD</sequence>
<evidence type="ECO:0000256" key="4">
    <source>
        <dbReference type="ARBA" id="ARBA00023163"/>
    </source>
</evidence>
<dbReference type="Proteomes" id="UP000294292">
    <property type="component" value="Chromosome"/>
</dbReference>
<dbReference type="InterPro" id="IPR036390">
    <property type="entry name" value="WH_DNA-bd_sf"/>
</dbReference>
<dbReference type="SUPFAM" id="SSF53850">
    <property type="entry name" value="Periplasmic binding protein-like II"/>
    <property type="match status" value="1"/>
</dbReference>
<evidence type="ECO:0000256" key="3">
    <source>
        <dbReference type="ARBA" id="ARBA00023125"/>
    </source>
</evidence>
<dbReference type="FunFam" id="1.10.10.10:FF:000001">
    <property type="entry name" value="LysR family transcriptional regulator"/>
    <property type="match status" value="1"/>
</dbReference>
<name>A0A4P7A3X9_9BACL</name>
<dbReference type="Gene3D" id="1.10.10.10">
    <property type="entry name" value="Winged helix-like DNA-binding domain superfamily/Winged helix DNA-binding domain"/>
    <property type="match status" value="1"/>
</dbReference>
<dbReference type="Pfam" id="PF03466">
    <property type="entry name" value="LysR_substrate"/>
    <property type="match status" value="1"/>
</dbReference>
<evidence type="ECO:0000256" key="1">
    <source>
        <dbReference type="ARBA" id="ARBA00009437"/>
    </source>
</evidence>
<dbReference type="GO" id="GO:0003677">
    <property type="term" value="F:DNA binding"/>
    <property type="evidence" value="ECO:0007669"/>
    <property type="project" value="UniProtKB-KW"/>
</dbReference>
<dbReference type="Gene3D" id="3.40.190.290">
    <property type="match status" value="1"/>
</dbReference>
<dbReference type="PANTHER" id="PTHR30346:SF28">
    <property type="entry name" value="HTH-TYPE TRANSCRIPTIONAL REGULATOR CYNR"/>
    <property type="match status" value="1"/>
</dbReference>
<comment type="similarity">
    <text evidence="1">Belongs to the LysR transcriptional regulatory family.</text>
</comment>
<dbReference type="OrthoDB" id="9803735at2"/>
<keyword evidence="4" id="KW-0804">Transcription</keyword>
<evidence type="ECO:0000256" key="2">
    <source>
        <dbReference type="ARBA" id="ARBA00023015"/>
    </source>
</evidence>
<proteinExistence type="inferred from homology"/>
<dbReference type="EMBL" id="CP038015">
    <property type="protein sequence ID" value="QBP42776.1"/>
    <property type="molecule type" value="Genomic_DNA"/>
</dbReference>
<evidence type="ECO:0000313" key="6">
    <source>
        <dbReference type="EMBL" id="QBP42776.1"/>
    </source>
</evidence>
<dbReference type="InterPro" id="IPR036388">
    <property type="entry name" value="WH-like_DNA-bd_sf"/>
</dbReference>
<protein>
    <submittedName>
        <fullName evidence="6">LysR family transcriptional regulator</fullName>
    </submittedName>
</protein>
<dbReference type="Pfam" id="PF00126">
    <property type="entry name" value="HTH_1"/>
    <property type="match status" value="1"/>
</dbReference>
<dbReference type="GO" id="GO:0003700">
    <property type="term" value="F:DNA-binding transcription factor activity"/>
    <property type="evidence" value="ECO:0007669"/>
    <property type="project" value="InterPro"/>
</dbReference>
<reference evidence="6 7" key="1">
    <citation type="submission" date="2019-03" db="EMBL/GenBank/DDBJ databases">
        <title>Complete genome sequence of Paenisporosarcina antarctica CGMCC 1.6503T.</title>
        <authorList>
            <person name="Rong J.-C."/>
            <person name="Chi N.-Y."/>
            <person name="Zhang Q.-F."/>
        </authorList>
    </citation>
    <scope>NUCLEOTIDE SEQUENCE [LARGE SCALE GENOMIC DNA]</scope>
    <source>
        <strain evidence="6 7">CGMCC 1.6503</strain>
    </source>
</reference>
<dbReference type="RefSeq" id="WP_134211473.1">
    <property type="nucleotide sequence ID" value="NZ_CP038015.1"/>
</dbReference>
<dbReference type="AlphaFoldDB" id="A0A4P7A3X9"/>
<keyword evidence="2" id="KW-0805">Transcription regulation</keyword>
<keyword evidence="7" id="KW-1185">Reference proteome</keyword>
<feature type="domain" description="HTH lysR-type" evidence="5">
    <location>
        <begin position="1"/>
        <end position="58"/>
    </location>
</feature>
<evidence type="ECO:0000313" key="7">
    <source>
        <dbReference type="Proteomes" id="UP000294292"/>
    </source>
</evidence>
<dbReference type="GO" id="GO:0032993">
    <property type="term" value="C:protein-DNA complex"/>
    <property type="evidence" value="ECO:0007669"/>
    <property type="project" value="TreeGrafter"/>
</dbReference>
<dbReference type="SUPFAM" id="SSF46785">
    <property type="entry name" value="Winged helix' DNA-binding domain"/>
    <property type="match status" value="1"/>
</dbReference>
<dbReference type="InterPro" id="IPR000847">
    <property type="entry name" value="LysR_HTH_N"/>
</dbReference>
<dbReference type="CDD" id="cd05466">
    <property type="entry name" value="PBP2_LTTR_substrate"/>
    <property type="match status" value="1"/>
</dbReference>
<gene>
    <name evidence="6" type="ORF">E2636_17255</name>
</gene>